<dbReference type="RefSeq" id="WP_310278799.1">
    <property type="nucleotide sequence ID" value="NZ_JAVDWQ010000002.1"/>
</dbReference>
<proteinExistence type="predicted"/>
<dbReference type="PANTHER" id="PTHR46558">
    <property type="entry name" value="TRACRIPTIONAL REGULATORY PROTEIN-RELATED-RELATED"/>
    <property type="match status" value="1"/>
</dbReference>
<dbReference type="SUPFAM" id="SSF47413">
    <property type="entry name" value="lambda repressor-like DNA-binding domains"/>
    <property type="match status" value="1"/>
</dbReference>
<feature type="domain" description="HTH cro/C1-type" evidence="2">
    <location>
        <begin position="7"/>
        <end position="61"/>
    </location>
</feature>
<dbReference type="Pfam" id="PF01381">
    <property type="entry name" value="HTH_3"/>
    <property type="match status" value="1"/>
</dbReference>
<sequence>MTLGTRLSNFRTSRNLSLEKLAYELQISKTAIGKWEADKAKPSIDNLLKICDYYETDVYKLLENVDNVNFGNAQFKGNQYVIYPNNSTINYSTSQELVDTIVINQKTITELIQAQNDLIIKLSNKK</sequence>
<evidence type="ECO:0000313" key="4">
    <source>
        <dbReference type="Proteomes" id="UP001269081"/>
    </source>
</evidence>
<protein>
    <submittedName>
        <fullName evidence="3">Transcriptional regulator with XRE-family HTH domain</fullName>
    </submittedName>
</protein>
<name>A0ABU1Y467_9FLAO</name>
<dbReference type="InterPro" id="IPR001387">
    <property type="entry name" value="Cro/C1-type_HTH"/>
</dbReference>
<dbReference type="Proteomes" id="UP001269081">
    <property type="component" value="Unassembled WGS sequence"/>
</dbReference>
<accession>A0ABU1Y467</accession>
<dbReference type="Gene3D" id="1.10.260.40">
    <property type="entry name" value="lambda repressor-like DNA-binding domains"/>
    <property type="match status" value="1"/>
</dbReference>
<dbReference type="SMART" id="SM00530">
    <property type="entry name" value="HTH_XRE"/>
    <property type="match status" value="1"/>
</dbReference>
<keyword evidence="1" id="KW-0238">DNA-binding</keyword>
<evidence type="ECO:0000259" key="2">
    <source>
        <dbReference type="PROSITE" id="PS50943"/>
    </source>
</evidence>
<dbReference type="EMBL" id="JAVDWQ010000002">
    <property type="protein sequence ID" value="MDR7209017.1"/>
    <property type="molecule type" value="Genomic_DNA"/>
</dbReference>
<evidence type="ECO:0000256" key="1">
    <source>
        <dbReference type="ARBA" id="ARBA00023125"/>
    </source>
</evidence>
<comment type="caution">
    <text evidence="3">The sequence shown here is derived from an EMBL/GenBank/DDBJ whole genome shotgun (WGS) entry which is preliminary data.</text>
</comment>
<dbReference type="PROSITE" id="PS50943">
    <property type="entry name" value="HTH_CROC1"/>
    <property type="match status" value="1"/>
</dbReference>
<organism evidence="3 4">
    <name type="scientific">Flavobacterium piscis</name>
    <dbReference type="NCBI Taxonomy" id="1114874"/>
    <lineage>
        <taxon>Bacteria</taxon>
        <taxon>Pseudomonadati</taxon>
        <taxon>Bacteroidota</taxon>
        <taxon>Flavobacteriia</taxon>
        <taxon>Flavobacteriales</taxon>
        <taxon>Flavobacteriaceae</taxon>
        <taxon>Flavobacterium</taxon>
    </lineage>
</organism>
<evidence type="ECO:0000313" key="3">
    <source>
        <dbReference type="EMBL" id="MDR7209017.1"/>
    </source>
</evidence>
<keyword evidence="4" id="KW-1185">Reference proteome</keyword>
<dbReference type="CDD" id="cd00093">
    <property type="entry name" value="HTH_XRE"/>
    <property type="match status" value="1"/>
</dbReference>
<dbReference type="InterPro" id="IPR010982">
    <property type="entry name" value="Lambda_DNA-bd_dom_sf"/>
</dbReference>
<reference evidence="3 4" key="1">
    <citation type="submission" date="2023-07" db="EMBL/GenBank/DDBJ databases">
        <title>Sorghum-associated microbial communities from plants grown in Nebraska, USA.</title>
        <authorList>
            <person name="Schachtman D."/>
        </authorList>
    </citation>
    <scope>NUCLEOTIDE SEQUENCE [LARGE SCALE GENOMIC DNA]</scope>
    <source>
        <strain evidence="3 4">4129</strain>
    </source>
</reference>
<gene>
    <name evidence="3" type="ORF">J2W48_000947</name>
</gene>
<dbReference type="PANTHER" id="PTHR46558:SF4">
    <property type="entry name" value="DNA-BIDING PHAGE PROTEIN"/>
    <property type="match status" value="1"/>
</dbReference>